<gene>
    <name evidence="2" type="ORF">PCOR1329_LOCUS78616</name>
</gene>
<name>A0ABN9XPK0_9DINO</name>
<reference evidence="2" key="1">
    <citation type="submission" date="2023-10" db="EMBL/GenBank/DDBJ databases">
        <authorList>
            <person name="Chen Y."/>
            <person name="Shah S."/>
            <person name="Dougan E. K."/>
            <person name="Thang M."/>
            <person name="Chan C."/>
        </authorList>
    </citation>
    <scope>NUCLEOTIDE SEQUENCE [LARGE SCALE GENOMIC DNA]</scope>
</reference>
<accession>A0ABN9XPK0</accession>
<protein>
    <submittedName>
        <fullName evidence="2">Uncharacterized protein</fullName>
    </submittedName>
</protein>
<evidence type="ECO:0000256" key="1">
    <source>
        <dbReference type="SAM" id="MobiDB-lite"/>
    </source>
</evidence>
<dbReference type="EMBL" id="CAUYUJ010020978">
    <property type="protein sequence ID" value="CAK0901765.1"/>
    <property type="molecule type" value="Genomic_DNA"/>
</dbReference>
<keyword evidence="3" id="KW-1185">Reference proteome</keyword>
<organism evidence="2 3">
    <name type="scientific">Prorocentrum cordatum</name>
    <dbReference type="NCBI Taxonomy" id="2364126"/>
    <lineage>
        <taxon>Eukaryota</taxon>
        <taxon>Sar</taxon>
        <taxon>Alveolata</taxon>
        <taxon>Dinophyceae</taxon>
        <taxon>Prorocentrales</taxon>
        <taxon>Prorocentraceae</taxon>
        <taxon>Prorocentrum</taxon>
    </lineage>
</organism>
<feature type="non-terminal residue" evidence="2">
    <location>
        <position position="463"/>
    </location>
</feature>
<feature type="region of interest" description="Disordered" evidence="1">
    <location>
        <begin position="273"/>
        <end position="298"/>
    </location>
</feature>
<evidence type="ECO:0000313" key="3">
    <source>
        <dbReference type="Proteomes" id="UP001189429"/>
    </source>
</evidence>
<feature type="compositionally biased region" description="Pro residues" evidence="1">
    <location>
        <begin position="283"/>
        <end position="294"/>
    </location>
</feature>
<proteinExistence type="predicted"/>
<comment type="caution">
    <text evidence="2">The sequence shown here is derived from an EMBL/GenBank/DDBJ whole genome shotgun (WGS) entry which is preliminary data.</text>
</comment>
<dbReference type="Proteomes" id="UP001189429">
    <property type="component" value="Unassembled WGS sequence"/>
</dbReference>
<sequence>MRAYPTSAVGGAVATFLAGFLAHDVLGPALVHEASGLPPRSGPGHELEVSSSSSTSTSTSAALACLCPAPPAPKEPEPSPLRVAGTGLDSTVEVPLAVALGVGALLTLAAAARCWSRVEDQALARKVLEPIGESRIHLAWVLVTYSDDPGWTHERVLLWPHNEARTSWQIYTPGNDLYAEDFGDYASLVPVTGRRRYPPGVRNVVAFNRSLQAAELVSLIRRGRGEAVLEHGPLANGWWGQDWLGGRLDIPAPTAVEVPRVRRRLRRKAAEVQTDLPVLGDGSPPPPPPPPSERPPGSWVRCSFEDSDFGQMVPLPATAILRGRYGLDKDEMGEWRPIEYVLDDQAYSWRDDKLVRRIGSDHHEAEDLRACWIDVDETGSRFKEWRKVVQESTQEVFSDSSLRGPPACPEVCRKMYRHGGTPEIWFQEWCEETGISRRDRAYHEVQTLIECLCLAGTYDQVNM</sequence>
<evidence type="ECO:0000313" key="2">
    <source>
        <dbReference type="EMBL" id="CAK0901765.1"/>
    </source>
</evidence>